<accession>A0ABC8T9X1</accession>
<reference evidence="1 2" key="1">
    <citation type="submission" date="2024-02" db="EMBL/GenBank/DDBJ databases">
        <authorList>
            <person name="Vignale AGUSTIN F."/>
            <person name="Sosa J E."/>
            <person name="Modenutti C."/>
        </authorList>
    </citation>
    <scope>NUCLEOTIDE SEQUENCE [LARGE SCALE GENOMIC DNA]</scope>
</reference>
<evidence type="ECO:0000313" key="2">
    <source>
        <dbReference type="Proteomes" id="UP001642360"/>
    </source>
</evidence>
<dbReference type="EMBL" id="CAUOFW020004556">
    <property type="protein sequence ID" value="CAK9166219.1"/>
    <property type="molecule type" value="Genomic_DNA"/>
</dbReference>
<evidence type="ECO:0008006" key="3">
    <source>
        <dbReference type="Google" id="ProtNLM"/>
    </source>
</evidence>
<sequence>SCVEEALRMLNGTQLGGQNIRLSWGRSPSNKQVIIPSFNHLLSGNIYIFVAHEADKHTDPSVGFIQPQVDPNQWNGGYYGYAPGFETYGYVPPTAQDPNLYNGGYPGYGNYPPTQQQQPQVGCEYALLL</sequence>
<evidence type="ECO:0000313" key="1">
    <source>
        <dbReference type="EMBL" id="CAK9166219.1"/>
    </source>
</evidence>
<proteinExistence type="predicted"/>
<comment type="caution">
    <text evidence="1">The sequence shown here is derived from an EMBL/GenBank/DDBJ whole genome shotgun (WGS) entry which is preliminary data.</text>
</comment>
<gene>
    <name evidence="1" type="ORF">ILEXP_LOCUS35423</name>
</gene>
<name>A0ABC8T9X1_9AQUA</name>
<organism evidence="1 2">
    <name type="scientific">Ilex paraguariensis</name>
    <name type="common">yerba mate</name>
    <dbReference type="NCBI Taxonomy" id="185542"/>
    <lineage>
        <taxon>Eukaryota</taxon>
        <taxon>Viridiplantae</taxon>
        <taxon>Streptophyta</taxon>
        <taxon>Embryophyta</taxon>
        <taxon>Tracheophyta</taxon>
        <taxon>Spermatophyta</taxon>
        <taxon>Magnoliopsida</taxon>
        <taxon>eudicotyledons</taxon>
        <taxon>Gunneridae</taxon>
        <taxon>Pentapetalae</taxon>
        <taxon>asterids</taxon>
        <taxon>campanulids</taxon>
        <taxon>Aquifoliales</taxon>
        <taxon>Aquifoliaceae</taxon>
        <taxon>Ilex</taxon>
    </lineage>
</organism>
<feature type="non-terminal residue" evidence="1">
    <location>
        <position position="1"/>
    </location>
</feature>
<dbReference type="AlphaFoldDB" id="A0ABC8T9X1"/>
<keyword evidence="2" id="KW-1185">Reference proteome</keyword>
<protein>
    <recommendedName>
        <fullName evidence="3">RRM domain-containing protein</fullName>
    </recommendedName>
</protein>
<dbReference type="Proteomes" id="UP001642360">
    <property type="component" value="Unassembled WGS sequence"/>
</dbReference>